<dbReference type="OrthoDB" id="9770276at2"/>
<reference evidence="16" key="1">
    <citation type="submission" date="2011-04" db="EMBL/GenBank/DDBJ databases">
        <title>The complete genome of Spirochaeta coccoides DSM 17374.</title>
        <authorList>
            <person name="Lucas S."/>
            <person name="Copeland A."/>
            <person name="Lapidus A."/>
            <person name="Bruce D."/>
            <person name="Goodwin L."/>
            <person name="Pitluck S."/>
            <person name="Peters L."/>
            <person name="Kyrpides N."/>
            <person name="Mavromatis K."/>
            <person name="Pagani I."/>
            <person name="Ivanova N."/>
            <person name="Ovchinnikova G."/>
            <person name="Lu M."/>
            <person name="Detter J.C."/>
            <person name="Tapia R."/>
            <person name="Han C."/>
            <person name="Land M."/>
            <person name="Hauser L."/>
            <person name="Markowitz V."/>
            <person name="Cheng J.-F."/>
            <person name="Hugenholtz P."/>
            <person name="Woyke T."/>
            <person name="Wu D."/>
            <person name="Spring S."/>
            <person name="Schroeder M."/>
            <person name="Brambilla E."/>
            <person name="Klenk H.-P."/>
            <person name="Eisen J.A."/>
        </authorList>
    </citation>
    <scope>NUCLEOTIDE SEQUENCE [LARGE SCALE GENOMIC DNA]</scope>
    <source>
        <strain evidence="16">ATCC BAA-1237 / DSM 17374 / SPN1</strain>
    </source>
</reference>
<evidence type="ECO:0000313" key="15">
    <source>
        <dbReference type="EMBL" id="AEC02641.1"/>
    </source>
</evidence>
<feature type="transmembrane region" description="Helical" evidence="12">
    <location>
        <begin position="31"/>
        <end position="49"/>
    </location>
</feature>
<dbReference type="HOGENOM" id="CLU_055174_2_0_12"/>
<keyword evidence="6 10" id="KW-0378">Hydrolase</keyword>
<dbReference type="KEGG" id="scc:Spico_1437"/>
<feature type="compositionally biased region" description="Low complexity" evidence="11">
    <location>
        <begin position="324"/>
        <end position="349"/>
    </location>
</feature>
<comment type="cofactor">
    <cofactor evidence="1 10">
        <name>Mg(2+)</name>
        <dbReference type="ChEBI" id="CHEBI:18420"/>
    </cofactor>
</comment>
<dbReference type="GO" id="GO:0046872">
    <property type="term" value="F:metal ion binding"/>
    <property type="evidence" value="ECO:0007669"/>
    <property type="project" value="UniProtKB-KW"/>
</dbReference>
<evidence type="ECO:0000256" key="5">
    <source>
        <dbReference type="ARBA" id="ARBA00022759"/>
    </source>
</evidence>
<keyword evidence="12" id="KW-0812">Transmembrane</keyword>
<evidence type="ECO:0000256" key="6">
    <source>
        <dbReference type="ARBA" id="ARBA00022801"/>
    </source>
</evidence>
<feature type="compositionally biased region" description="Basic residues" evidence="11">
    <location>
        <begin position="18"/>
        <end position="27"/>
    </location>
</feature>
<dbReference type="PANTHER" id="PTHR13966">
    <property type="entry name" value="ENDONUCLEASE RELATED"/>
    <property type="match status" value="1"/>
</dbReference>
<keyword evidence="5 10" id="KW-0255">Endonuclease</keyword>
<keyword evidence="4 9" id="KW-0479">Metal-binding</keyword>
<evidence type="ECO:0000256" key="11">
    <source>
        <dbReference type="SAM" id="MobiDB-lite"/>
    </source>
</evidence>
<dbReference type="GO" id="GO:0003676">
    <property type="term" value="F:nucleic acid binding"/>
    <property type="evidence" value="ECO:0007669"/>
    <property type="project" value="InterPro"/>
</dbReference>
<dbReference type="Pfam" id="PF01223">
    <property type="entry name" value="Endonuclease_NS"/>
    <property type="match status" value="1"/>
</dbReference>
<dbReference type="CDD" id="cd00091">
    <property type="entry name" value="NUC"/>
    <property type="match status" value="1"/>
</dbReference>
<dbReference type="GO" id="GO:0016787">
    <property type="term" value="F:hydrolase activity"/>
    <property type="evidence" value="ECO:0007669"/>
    <property type="project" value="UniProtKB-KW"/>
</dbReference>
<dbReference type="RefSeq" id="WP_013740036.1">
    <property type="nucleotide sequence ID" value="NC_015436.1"/>
</dbReference>
<organism evidence="15 16">
    <name type="scientific">Parasphaerochaeta coccoides (strain ATCC BAA-1237 / DSM 17374 / SPN1)</name>
    <name type="common">Sphaerochaeta coccoides</name>
    <dbReference type="NCBI Taxonomy" id="760011"/>
    <lineage>
        <taxon>Bacteria</taxon>
        <taxon>Pseudomonadati</taxon>
        <taxon>Spirochaetota</taxon>
        <taxon>Spirochaetia</taxon>
        <taxon>Spirochaetales</taxon>
        <taxon>Sphaerochaetaceae</taxon>
        <taxon>Parasphaerochaeta</taxon>
    </lineage>
</organism>
<evidence type="ECO:0000256" key="8">
    <source>
        <dbReference type="PIRSR" id="PIRSR640255-1"/>
    </source>
</evidence>
<dbReference type="PANTHER" id="PTHR13966:SF5">
    <property type="entry name" value="ENDONUCLEASE G, MITOCHONDRIAL"/>
    <property type="match status" value="1"/>
</dbReference>
<dbReference type="SMART" id="SM00892">
    <property type="entry name" value="Endonuclease_NS"/>
    <property type="match status" value="1"/>
</dbReference>
<feature type="region of interest" description="Disordered" evidence="11">
    <location>
        <begin position="318"/>
        <end position="349"/>
    </location>
</feature>
<feature type="domain" description="DNA/RNA non-specific endonuclease/pyrophosphatase/phosphodiesterase" evidence="14">
    <location>
        <begin position="92"/>
        <end position="286"/>
    </location>
</feature>
<dbReference type="InterPro" id="IPR044929">
    <property type="entry name" value="DNA/RNA_non-sp_Endonuclease_sf"/>
</dbReference>
<dbReference type="SMART" id="SM00477">
    <property type="entry name" value="NUC"/>
    <property type="match status" value="1"/>
</dbReference>
<feature type="domain" description="ENPP1-3/EXOG-like endonuclease/phosphodiesterase" evidence="13">
    <location>
        <begin position="93"/>
        <end position="286"/>
    </location>
</feature>
<dbReference type="EMBL" id="CP002659">
    <property type="protein sequence ID" value="AEC02641.1"/>
    <property type="molecule type" value="Genomic_DNA"/>
</dbReference>
<evidence type="ECO:0000256" key="10">
    <source>
        <dbReference type="RuleBase" id="RU366055"/>
    </source>
</evidence>
<keyword evidence="16" id="KW-1185">Reference proteome</keyword>
<dbReference type="eggNOG" id="COG1864">
    <property type="taxonomic scope" value="Bacteria"/>
</dbReference>
<dbReference type="InterPro" id="IPR018524">
    <property type="entry name" value="DNA/RNA_endonuclease_AS"/>
</dbReference>
<dbReference type="AlphaFoldDB" id="F4GI43"/>
<feature type="active site" description="Proton acceptor" evidence="8">
    <location>
        <position position="154"/>
    </location>
</feature>
<feature type="region of interest" description="Disordered" evidence="11">
    <location>
        <begin position="1"/>
        <end position="27"/>
    </location>
</feature>
<keyword evidence="12" id="KW-0472">Membrane</keyword>
<dbReference type="STRING" id="760011.Spico_1437"/>
<evidence type="ECO:0000313" key="16">
    <source>
        <dbReference type="Proteomes" id="UP000007939"/>
    </source>
</evidence>
<evidence type="ECO:0000256" key="4">
    <source>
        <dbReference type="ARBA" id="ARBA00022723"/>
    </source>
</evidence>
<protein>
    <recommendedName>
        <fullName evidence="10">Endonuclease</fullName>
        <ecNumber evidence="10">3.1.30.-</ecNumber>
    </recommendedName>
</protein>
<dbReference type="Proteomes" id="UP000007939">
    <property type="component" value="Chromosome"/>
</dbReference>
<dbReference type="EC" id="3.1.30.-" evidence="10"/>
<dbReference type="SUPFAM" id="SSF54060">
    <property type="entry name" value="His-Me finger endonucleases"/>
    <property type="match status" value="1"/>
</dbReference>
<dbReference type="Gene3D" id="3.40.570.10">
    <property type="entry name" value="Extracellular Endonuclease, subunit A"/>
    <property type="match status" value="1"/>
</dbReference>
<keyword evidence="3 10" id="KW-0540">Nuclease</keyword>
<dbReference type="InterPro" id="IPR020821">
    <property type="entry name" value="ENPP1-3/EXOG-like_nuc-like"/>
</dbReference>
<evidence type="ECO:0000256" key="2">
    <source>
        <dbReference type="ARBA" id="ARBA00010052"/>
    </source>
</evidence>
<sequence length="387" mass="41989">MARDTKKKPKDNPGTGQTRKKKPANQKKHRALLQSAIIIGVILIVLFILTPTERPQAYVERQDNLVTESVLTGGVILDIELPASREGDIIVRHSGYTLSYSEDHEQPWWVAYELTAEEVYGLFERGDDFRADPSIPTGSATPADYTGSGYDRGHLIPAADLSWSAQAMSESFFMSNMSPQTPQLNRGMWSSLEAIVRQNAVTEGRVAVVTGPVLTDGPYETIGTNKVAVPKYYYKVLLDYTGPTTKAIGFILPNQRPGGSIQDYVVTVSEVEDVTGLDFFHRLPDDIEKALEGSVNAAAWDWKRFSATKAEKEQFLASLGDGPTSGESSVGTVATGTTGTTGNTGTTGTSASSSDDALVLYLRTVLYDTLGDVKKNLLVIVRDTVGL</sequence>
<dbReference type="InterPro" id="IPR040255">
    <property type="entry name" value="Non-specific_endonuclease"/>
</dbReference>
<evidence type="ECO:0000256" key="9">
    <source>
        <dbReference type="PIRSR" id="PIRSR640255-2"/>
    </source>
</evidence>
<comment type="similarity">
    <text evidence="2 10">Belongs to the DNA/RNA non-specific endonuclease family.</text>
</comment>
<accession>F4GI43</accession>
<keyword evidence="7" id="KW-0460">Magnesium</keyword>
<evidence type="ECO:0000259" key="14">
    <source>
        <dbReference type="SMART" id="SM00892"/>
    </source>
</evidence>
<evidence type="ECO:0000259" key="13">
    <source>
        <dbReference type="SMART" id="SM00477"/>
    </source>
</evidence>
<gene>
    <name evidence="15" type="ordered locus">Spico_1437</name>
</gene>
<evidence type="ECO:0000256" key="3">
    <source>
        <dbReference type="ARBA" id="ARBA00022722"/>
    </source>
</evidence>
<evidence type="ECO:0000256" key="7">
    <source>
        <dbReference type="ARBA" id="ARBA00022842"/>
    </source>
</evidence>
<evidence type="ECO:0000256" key="12">
    <source>
        <dbReference type="SAM" id="Phobius"/>
    </source>
</evidence>
<keyword evidence="12" id="KW-1133">Transmembrane helix</keyword>
<dbReference type="GO" id="GO:0004519">
    <property type="term" value="F:endonuclease activity"/>
    <property type="evidence" value="ECO:0007669"/>
    <property type="project" value="UniProtKB-UniRule"/>
</dbReference>
<dbReference type="InterPro" id="IPR044925">
    <property type="entry name" value="His-Me_finger_sf"/>
</dbReference>
<name>F4GI43_PARC1</name>
<dbReference type="InterPro" id="IPR001604">
    <property type="entry name" value="Endo_G_ENPP1-like_dom"/>
</dbReference>
<dbReference type="PROSITE" id="PS01070">
    <property type="entry name" value="NUCLEASE_NON_SPEC"/>
    <property type="match status" value="1"/>
</dbReference>
<evidence type="ECO:0000256" key="1">
    <source>
        <dbReference type="ARBA" id="ARBA00001946"/>
    </source>
</evidence>
<feature type="binding site" evidence="9">
    <location>
        <position position="185"/>
    </location>
    <ligand>
        <name>Mg(2+)</name>
        <dbReference type="ChEBI" id="CHEBI:18420"/>
        <note>catalytic</note>
    </ligand>
</feature>
<reference evidence="15 16" key="2">
    <citation type="journal article" date="2012" name="Stand. Genomic Sci.">
        <title>Complete genome sequence of the termite hindgut bacterium Spirochaeta coccoides type strain (SPN1(T)), reclassification in the genus Sphaerochaeta as Sphaerochaeta coccoides comb. nov. and emendations of the family Spirochaetaceae and the genus Sphaerochaeta.</title>
        <authorList>
            <person name="Abt B."/>
            <person name="Han C."/>
            <person name="Scheuner C."/>
            <person name="Lu M."/>
            <person name="Lapidus A."/>
            <person name="Nolan M."/>
            <person name="Lucas S."/>
            <person name="Hammon N."/>
            <person name="Deshpande S."/>
            <person name="Cheng J.F."/>
            <person name="Tapia R."/>
            <person name="Goodwin L.A."/>
            <person name="Pitluck S."/>
            <person name="Liolios K."/>
            <person name="Pagani I."/>
            <person name="Ivanova N."/>
            <person name="Mavromatis K."/>
            <person name="Mikhailova N."/>
            <person name="Huntemann M."/>
            <person name="Pati A."/>
            <person name="Chen A."/>
            <person name="Palaniappan K."/>
            <person name="Land M."/>
            <person name="Hauser L."/>
            <person name="Brambilla E.M."/>
            <person name="Rohde M."/>
            <person name="Spring S."/>
            <person name="Gronow S."/>
            <person name="Goker M."/>
            <person name="Woyke T."/>
            <person name="Bristow J."/>
            <person name="Eisen J.A."/>
            <person name="Markowitz V."/>
            <person name="Hugenholtz P."/>
            <person name="Kyrpides N.C."/>
            <person name="Klenk H.P."/>
            <person name="Detter J.C."/>
        </authorList>
    </citation>
    <scope>NUCLEOTIDE SEQUENCE [LARGE SCALE GENOMIC DNA]</scope>
    <source>
        <strain evidence="16">ATCC BAA-1237 / DSM 17374 / SPN1</strain>
    </source>
</reference>
<proteinExistence type="inferred from homology"/>